<dbReference type="Proteomes" id="UP000029278">
    <property type="component" value="Unassembled WGS sequence"/>
</dbReference>
<name>A0A090Z4V2_PAEMA</name>
<proteinExistence type="predicted"/>
<protein>
    <submittedName>
        <fullName evidence="3">Lantibiotic immunity ABC transporter MutE/EpiE family permease subunit</fullName>
    </submittedName>
    <submittedName>
        <fullName evidence="2">Lantibiotic protection ABC transporter permease subunit, MutE/EpiE family protein</fullName>
    </submittedName>
</protein>
<dbReference type="NCBIfam" id="TIGR03732">
    <property type="entry name" value="lanti_perm_MutE"/>
    <property type="match status" value="1"/>
</dbReference>
<dbReference type="OrthoDB" id="9776525at2"/>
<keyword evidence="4" id="KW-1185">Reference proteome</keyword>
<comment type="caution">
    <text evidence="2">The sequence shown here is derived from an EMBL/GenBank/DDBJ whole genome shotgun (WGS) entry which is preliminary data.</text>
</comment>
<keyword evidence="1" id="KW-0812">Transmembrane</keyword>
<evidence type="ECO:0000313" key="3">
    <source>
        <dbReference type="EMBL" id="MUG23138.1"/>
    </source>
</evidence>
<dbReference type="CDD" id="cd21807">
    <property type="entry name" value="ABC-2_lan_permease_MutE_EpiE-like"/>
    <property type="match status" value="1"/>
</dbReference>
<dbReference type="Proteomes" id="UP000442469">
    <property type="component" value="Unassembled WGS sequence"/>
</dbReference>
<gene>
    <name evidence="2" type="ORF">DJ90_122</name>
    <name evidence="3" type="ORF">GNQ08_12045</name>
</gene>
<accession>A0A090Z4V2</accession>
<keyword evidence="1" id="KW-0472">Membrane</keyword>
<dbReference type="GeneID" id="77009178"/>
<feature type="transmembrane region" description="Helical" evidence="1">
    <location>
        <begin position="97"/>
        <end position="127"/>
    </location>
</feature>
<dbReference type="EMBL" id="WNZZ01000007">
    <property type="protein sequence ID" value="MUG23138.1"/>
    <property type="molecule type" value="Genomic_DNA"/>
</dbReference>
<evidence type="ECO:0000313" key="5">
    <source>
        <dbReference type="Proteomes" id="UP000442469"/>
    </source>
</evidence>
<dbReference type="RefSeq" id="WP_036625568.1">
    <property type="nucleotide sequence ID" value="NZ_BGML01000002.1"/>
</dbReference>
<dbReference type="Pfam" id="PF12730">
    <property type="entry name" value="ABC2_membrane_4"/>
    <property type="match status" value="1"/>
</dbReference>
<feature type="transmembrane region" description="Helical" evidence="1">
    <location>
        <begin position="222"/>
        <end position="246"/>
    </location>
</feature>
<dbReference type="EMBL" id="JMQA01000038">
    <property type="protein sequence ID" value="KFN05647.1"/>
    <property type="molecule type" value="Genomic_DNA"/>
</dbReference>
<evidence type="ECO:0000256" key="1">
    <source>
        <dbReference type="SAM" id="Phobius"/>
    </source>
</evidence>
<organism evidence="2 4">
    <name type="scientific">Paenibacillus macerans</name>
    <name type="common">Bacillus macerans</name>
    <dbReference type="NCBI Taxonomy" id="44252"/>
    <lineage>
        <taxon>Bacteria</taxon>
        <taxon>Bacillati</taxon>
        <taxon>Bacillota</taxon>
        <taxon>Bacilli</taxon>
        <taxon>Bacillales</taxon>
        <taxon>Paenibacillaceae</taxon>
        <taxon>Paenibacillus</taxon>
    </lineage>
</organism>
<sequence length="252" mass="26936">MLNLLRAEILKSKRTFARKLACGAPLFFVLFAIVVKILMPDQTIGGWDALLFMVFNWWPVLFVPVGNALLCGLTEAREKKSGAERSLRALPVSPRRLWLAKAAVLAGHTLASSAVLVASVVTAGLLIAEGPVPFTDIAIASAVVWLLSAALIPLHLLVAAWKGTAVSLLLGLAGMFAGVLAASRPYWLLVPWSWPTRLMAPLIGVHPNGVPLPAGDPLLSRAVIPAGFAAAIAFLAITLLLTALWYSRREVR</sequence>
<feature type="transmembrane region" description="Helical" evidence="1">
    <location>
        <begin position="168"/>
        <end position="189"/>
    </location>
</feature>
<keyword evidence="1" id="KW-1133">Transmembrane helix</keyword>
<dbReference type="AlphaFoldDB" id="A0A090Z4V2"/>
<feature type="transmembrane region" description="Helical" evidence="1">
    <location>
        <begin position="20"/>
        <end position="39"/>
    </location>
</feature>
<reference evidence="2 4" key="1">
    <citation type="submission" date="2014-04" db="EMBL/GenBank/DDBJ databases">
        <authorList>
            <person name="Bishop-Lilly K.A."/>
            <person name="Broomall S.M."/>
            <person name="Chain P.S."/>
            <person name="Chertkov O."/>
            <person name="Coyne S.R."/>
            <person name="Daligault H.E."/>
            <person name="Davenport K.W."/>
            <person name="Erkkila T."/>
            <person name="Frey K.G."/>
            <person name="Gibbons H.S."/>
            <person name="Gu W."/>
            <person name="Jaissle J."/>
            <person name="Johnson S.L."/>
            <person name="Koroleva G.I."/>
            <person name="Ladner J.T."/>
            <person name="Lo C.-C."/>
            <person name="Minogue T.D."/>
            <person name="Munk C."/>
            <person name="Palacios G.F."/>
            <person name="Redden C.L."/>
            <person name="Rosenzweig C.N."/>
            <person name="Scholz M.B."/>
            <person name="Teshima H."/>
            <person name="Xu Y."/>
        </authorList>
    </citation>
    <scope>NUCLEOTIDE SEQUENCE [LARGE SCALE GENOMIC DNA]</scope>
    <source>
        <strain evidence="2 4">8244</strain>
    </source>
</reference>
<evidence type="ECO:0000313" key="4">
    <source>
        <dbReference type="Proteomes" id="UP000029278"/>
    </source>
</evidence>
<dbReference type="InterPro" id="IPR021205">
    <property type="entry name" value="Lanti_perm_SpaE/MutE/EpiE-like"/>
</dbReference>
<feature type="transmembrane region" description="Helical" evidence="1">
    <location>
        <begin position="51"/>
        <end position="76"/>
    </location>
</feature>
<feature type="transmembrane region" description="Helical" evidence="1">
    <location>
        <begin position="139"/>
        <end position="161"/>
    </location>
</feature>
<evidence type="ECO:0000313" key="2">
    <source>
        <dbReference type="EMBL" id="KFN05647.1"/>
    </source>
</evidence>
<dbReference type="PATRIC" id="fig|44252.3.peg.4375"/>
<dbReference type="STRING" id="44252.DJ90_122"/>
<reference evidence="3 5" key="2">
    <citation type="submission" date="2019-11" db="EMBL/GenBank/DDBJ databases">
        <title>Draft genome sequences of five Paenibacillus species of dairy origin.</title>
        <authorList>
            <person name="Olajide A.M."/>
            <person name="Chen S."/>
            <person name="Lapointe G."/>
        </authorList>
    </citation>
    <scope>NUCLEOTIDE SEQUENCE [LARGE SCALE GENOMIC DNA]</scope>
    <source>
        <strain evidence="3 5">3CT49</strain>
    </source>
</reference>
<dbReference type="HOGENOM" id="CLU_077103_2_0_9"/>